<dbReference type="OrthoDB" id="429991at2759"/>
<evidence type="ECO:0000313" key="2">
    <source>
        <dbReference type="Proteomes" id="UP000295192"/>
    </source>
</evidence>
<accession>A0A484BKR9</accession>
<gene>
    <name evidence="1" type="ORF">AWZ03_004959</name>
</gene>
<proteinExistence type="predicted"/>
<name>A0A484BKR9_DRONA</name>
<dbReference type="OMA" id="MPAFKKS"/>
<dbReference type="Pfam" id="PF07004">
    <property type="entry name" value="SHIPPO-rpt"/>
    <property type="match status" value="1"/>
</dbReference>
<dbReference type="InterPro" id="IPR010736">
    <property type="entry name" value="SHIPPO-rpt"/>
</dbReference>
<dbReference type="EMBL" id="LSRL02000031">
    <property type="protein sequence ID" value="TDG48630.1"/>
    <property type="molecule type" value="Genomic_DNA"/>
</dbReference>
<comment type="caution">
    <text evidence="1">The sequence shown here is derived from an EMBL/GenBank/DDBJ whole genome shotgun (WGS) entry which is preliminary data.</text>
</comment>
<evidence type="ECO:0000313" key="1">
    <source>
        <dbReference type="EMBL" id="TDG48630.1"/>
    </source>
</evidence>
<dbReference type="AlphaFoldDB" id="A0A484BKR9"/>
<protein>
    <recommendedName>
        <fullName evidence="3">Outer dense fiber protein 3-like protein 2</fullName>
    </recommendedName>
</protein>
<keyword evidence="2" id="KW-1185">Reference proteome</keyword>
<dbReference type="Proteomes" id="UP000295192">
    <property type="component" value="Unassembled WGS sequence"/>
</dbReference>
<evidence type="ECO:0008006" key="3">
    <source>
        <dbReference type="Google" id="ProtNLM"/>
    </source>
</evidence>
<reference evidence="1 2" key="1">
    <citation type="journal article" date="2019" name="J. Hered.">
        <title>An Improved Genome Assembly for Drosophila navojoa, the Basal Species in the mojavensis Cluster.</title>
        <authorList>
            <person name="Vanderlinde T."/>
            <person name="Dupim E.G."/>
            <person name="Nazario-Yepiz N.O."/>
            <person name="Carvalho A.B."/>
        </authorList>
    </citation>
    <scope>NUCLEOTIDE SEQUENCE [LARGE SCALE GENOMIC DNA]</scope>
    <source>
        <strain evidence="1">Navoj_Jal97</strain>
        <tissue evidence="1">Whole organism</tissue>
    </source>
</reference>
<organism evidence="1 2">
    <name type="scientific">Drosophila navojoa</name>
    <name type="common">Fruit fly</name>
    <dbReference type="NCBI Taxonomy" id="7232"/>
    <lineage>
        <taxon>Eukaryota</taxon>
        <taxon>Metazoa</taxon>
        <taxon>Ecdysozoa</taxon>
        <taxon>Arthropoda</taxon>
        <taxon>Hexapoda</taxon>
        <taxon>Insecta</taxon>
        <taxon>Pterygota</taxon>
        <taxon>Neoptera</taxon>
        <taxon>Endopterygota</taxon>
        <taxon>Diptera</taxon>
        <taxon>Brachycera</taxon>
        <taxon>Muscomorpha</taxon>
        <taxon>Ephydroidea</taxon>
        <taxon>Drosophilidae</taxon>
        <taxon>Drosophila</taxon>
    </lineage>
</organism>
<sequence length="87" mass="9608">MPRPSGPGPAAYTLPSTFGYENCDARMRRGPQYSFGRKPALPAFNRSGPGPAEYRIGQITRFGNAKGLEFSMLQRGQLNKPNSVRFD</sequence>